<evidence type="ECO:0000256" key="6">
    <source>
        <dbReference type="ARBA" id="ARBA00026176"/>
    </source>
</evidence>
<name>A0A914W7G7_9BILA</name>
<dbReference type="FunFam" id="3.30.1020.10:FF:000001">
    <property type="entry name" value="1-Cys peroxiredoxin"/>
    <property type="match status" value="1"/>
</dbReference>
<comment type="catalytic activity">
    <reaction evidence="8">
        <text>a hydroperoxide + [protein]-dithiol = [protein]-disulfide + an alcohol + H2O</text>
        <dbReference type="Rhea" id="RHEA:10008"/>
        <dbReference type="Rhea" id="RHEA-COMP:10593"/>
        <dbReference type="Rhea" id="RHEA-COMP:10594"/>
        <dbReference type="ChEBI" id="CHEBI:15377"/>
        <dbReference type="ChEBI" id="CHEBI:29950"/>
        <dbReference type="ChEBI" id="CHEBI:30879"/>
        <dbReference type="ChEBI" id="CHEBI:35924"/>
        <dbReference type="ChEBI" id="CHEBI:50058"/>
    </reaction>
</comment>
<accession>A0A914W7G7</accession>
<keyword evidence="4 9" id="KW-0676">Redox-active center</keyword>
<evidence type="ECO:0000256" key="5">
    <source>
        <dbReference type="ARBA" id="ARBA00025719"/>
    </source>
</evidence>
<keyword evidence="12" id="KW-1185">Reference proteome</keyword>
<dbReference type="GO" id="GO:0005829">
    <property type="term" value="C:cytosol"/>
    <property type="evidence" value="ECO:0007669"/>
    <property type="project" value="TreeGrafter"/>
</dbReference>
<dbReference type="CDD" id="cd03016">
    <property type="entry name" value="PRX_1cys"/>
    <property type="match status" value="1"/>
</dbReference>
<dbReference type="Gene3D" id="3.40.30.10">
    <property type="entry name" value="Glutaredoxin"/>
    <property type="match status" value="1"/>
</dbReference>
<dbReference type="FunFam" id="3.40.30.10:FF:000011">
    <property type="entry name" value="Peroxiredoxin PRX1"/>
    <property type="match status" value="1"/>
</dbReference>
<dbReference type="InterPro" id="IPR045020">
    <property type="entry name" value="PRX_1cys"/>
</dbReference>
<reference evidence="13" key="1">
    <citation type="submission" date="2022-11" db="UniProtKB">
        <authorList>
            <consortium name="WormBaseParasite"/>
        </authorList>
    </citation>
    <scope>IDENTIFICATION</scope>
</reference>
<evidence type="ECO:0000256" key="9">
    <source>
        <dbReference type="PIRNR" id="PIRNR000239"/>
    </source>
</evidence>
<dbReference type="InterPro" id="IPR013766">
    <property type="entry name" value="Thioredoxin_domain"/>
</dbReference>
<feature type="domain" description="Thioredoxin" evidence="11">
    <location>
        <begin position="3"/>
        <end position="170"/>
    </location>
</feature>
<dbReference type="Gene3D" id="3.30.1020.10">
    <property type="entry name" value="Antioxidant, Horf6, Chain A, domain2"/>
    <property type="match status" value="1"/>
</dbReference>
<protein>
    <recommendedName>
        <fullName evidence="6">1-Cys peroxiredoxin</fullName>
    </recommendedName>
</protein>
<dbReference type="InterPro" id="IPR036249">
    <property type="entry name" value="Thioredoxin-like_sf"/>
</dbReference>
<dbReference type="Proteomes" id="UP000887566">
    <property type="component" value="Unplaced"/>
</dbReference>
<evidence type="ECO:0000256" key="7">
    <source>
        <dbReference type="ARBA" id="ARBA00037420"/>
    </source>
</evidence>
<keyword evidence="3 9" id="KW-0560">Oxidoreductase</keyword>
<dbReference type="GO" id="GO:0045454">
    <property type="term" value="P:cell redox homeostasis"/>
    <property type="evidence" value="ECO:0007669"/>
    <property type="project" value="TreeGrafter"/>
</dbReference>
<proteinExistence type="inferred from homology"/>
<dbReference type="PROSITE" id="PS51352">
    <property type="entry name" value="THIOREDOXIN_2"/>
    <property type="match status" value="1"/>
</dbReference>
<evidence type="ECO:0000256" key="10">
    <source>
        <dbReference type="PIRSR" id="PIRSR000239-1"/>
    </source>
</evidence>
<comment type="similarity">
    <text evidence="5">Belongs to the peroxiredoxin family. Prx6 subfamily.</text>
</comment>
<dbReference type="InterPro" id="IPR024706">
    <property type="entry name" value="Peroxiredoxin_AhpC-typ"/>
</dbReference>
<evidence type="ECO:0000256" key="1">
    <source>
        <dbReference type="ARBA" id="ARBA00022559"/>
    </source>
</evidence>
<dbReference type="PANTHER" id="PTHR43503:SF4">
    <property type="entry name" value="PEROXIREDOXIN-6"/>
    <property type="match status" value="1"/>
</dbReference>
<dbReference type="InterPro" id="IPR019479">
    <property type="entry name" value="Peroxiredoxin_C"/>
</dbReference>
<dbReference type="AlphaFoldDB" id="A0A914W7G7"/>
<evidence type="ECO:0000256" key="8">
    <source>
        <dbReference type="ARBA" id="ARBA00051132"/>
    </source>
</evidence>
<comment type="function">
    <text evidence="7">Thiol-specific peroxidase that catalyzes the reduction of hydrogen peroxide and organic hydroperoxides to water and alcohols, respectively. Plays a role in cell protection against oxidative stress by detoxifying peroxides.</text>
</comment>
<keyword evidence="2 9" id="KW-0049">Antioxidant</keyword>
<dbReference type="GO" id="GO:0005739">
    <property type="term" value="C:mitochondrion"/>
    <property type="evidence" value="ECO:0007669"/>
    <property type="project" value="TreeGrafter"/>
</dbReference>
<dbReference type="WBParaSite" id="PSAMB.scaffold318size56924.g4584.t1">
    <property type="protein sequence ID" value="PSAMB.scaffold318size56924.g4584.t1"/>
    <property type="gene ID" value="PSAMB.scaffold318size56924.g4584"/>
</dbReference>
<sequence length="227" mass="25248">MSLRLGDKIPNFSADTNEGRIDSFHEWIGDSWAVLFSHPADFTPVCTTELARMAQLMIEFEKRHVKPIALSCDSVDSHRRWIEDIKSFGSLPKSTEPPFSFPIIADVERKLAVQFGMLDPDEKDAKGLPLTCRAAFVIGPEKTLKLSILYPATTGRNFDEIIRVIDSLQLTAVKKVATPADWKSGGDCMIIPTVSAEEAKQLFPDGFKTIAVPSGKEYIRLTKQPPL</sequence>
<dbReference type="InterPro" id="IPR000866">
    <property type="entry name" value="AhpC/TSA"/>
</dbReference>
<dbReference type="GO" id="GO:0051920">
    <property type="term" value="F:peroxiredoxin activity"/>
    <property type="evidence" value="ECO:0007669"/>
    <property type="project" value="InterPro"/>
</dbReference>
<evidence type="ECO:0000256" key="3">
    <source>
        <dbReference type="ARBA" id="ARBA00023002"/>
    </source>
</evidence>
<evidence type="ECO:0000313" key="13">
    <source>
        <dbReference type="WBParaSite" id="PSAMB.scaffold318size56924.g4584.t1"/>
    </source>
</evidence>
<dbReference type="PANTHER" id="PTHR43503">
    <property type="entry name" value="MCG48959-RELATED"/>
    <property type="match status" value="1"/>
</dbReference>
<evidence type="ECO:0000259" key="11">
    <source>
        <dbReference type="PROSITE" id="PS51352"/>
    </source>
</evidence>
<keyword evidence="1 9" id="KW-0575">Peroxidase</keyword>
<evidence type="ECO:0000256" key="2">
    <source>
        <dbReference type="ARBA" id="ARBA00022862"/>
    </source>
</evidence>
<feature type="active site" description="Cysteine sulfenic acid (-SOH) intermediate; for peroxidase activity" evidence="10">
    <location>
        <position position="46"/>
    </location>
</feature>
<dbReference type="PIRSF" id="PIRSF000239">
    <property type="entry name" value="AHPC"/>
    <property type="match status" value="1"/>
</dbReference>
<evidence type="ECO:0000313" key="12">
    <source>
        <dbReference type="Proteomes" id="UP000887566"/>
    </source>
</evidence>
<evidence type="ECO:0000256" key="4">
    <source>
        <dbReference type="ARBA" id="ARBA00023284"/>
    </source>
</evidence>
<dbReference type="SUPFAM" id="SSF52833">
    <property type="entry name" value="Thioredoxin-like"/>
    <property type="match status" value="1"/>
</dbReference>
<dbReference type="Pfam" id="PF10417">
    <property type="entry name" value="1-cysPrx_C"/>
    <property type="match status" value="1"/>
</dbReference>
<organism evidence="12 13">
    <name type="scientific">Plectus sambesii</name>
    <dbReference type="NCBI Taxonomy" id="2011161"/>
    <lineage>
        <taxon>Eukaryota</taxon>
        <taxon>Metazoa</taxon>
        <taxon>Ecdysozoa</taxon>
        <taxon>Nematoda</taxon>
        <taxon>Chromadorea</taxon>
        <taxon>Plectida</taxon>
        <taxon>Plectina</taxon>
        <taxon>Plectoidea</taxon>
        <taxon>Plectidae</taxon>
        <taxon>Plectus</taxon>
    </lineage>
</organism>
<dbReference type="Pfam" id="PF00578">
    <property type="entry name" value="AhpC-TSA"/>
    <property type="match status" value="1"/>
</dbReference>